<protein>
    <submittedName>
        <fullName evidence="2">Uncharacterized protein</fullName>
    </submittedName>
</protein>
<organism evidence="1 2">
    <name type="scientific">Steinernema glaseri</name>
    <dbReference type="NCBI Taxonomy" id="37863"/>
    <lineage>
        <taxon>Eukaryota</taxon>
        <taxon>Metazoa</taxon>
        <taxon>Ecdysozoa</taxon>
        <taxon>Nematoda</taxon>
        <taxon>Chromadorea</taxon>
        <taxon>Rhabditida</taxon>
        <taxon>Tylenchina</taxon>
        <taxon>Panagrolaimomorpha</taxon>
        <taxon>Strongyloidoidea</taxon>
        <taxon>Steinernematidae</taxon>
        <taxon>Steinernema</taxon>
    </lineage>
</organism>
<dbReference type="WBParaSite" id="L893_g23496.t1">
    <property type="protein sequence ID" value="L893_g23496.t1"/>
    <property type="gene ID" value="L893_g23496"/>
</dbReference>
<dbReference type="AlphaFoldDB" id="A0A1I7Z6T4"/>
<evidence type="ECO:0000313" key="2">
    <source>
        <dbReference type="WBParaSite" id="L893_g23496.t1"/>
    </source>
</evidence>
<name>A0A1I7Z6T4_9BILA</name>
<keyword evidence="1" id="KW-1185">Reference proteome</keyword>
<proteinExistence type="predicted"/>
<accession>A0A1I7Z6T4</accession>
<sequence length="54" mass="5964">RSIRREETSKTSYNMPGSLLILKDSSQNDLEGQVPLDKSDALNIGISKSRKKAS</sequence>
<dbReference type="Proteomes" id="UP000095287">
    <property type="component" value="Unplaced"/>
</dbReference>
<evidence type="ECO:0000313" key="1">
    <source>
        <dbReference type="Proteomes" id="UP000095287"/>
    </source>
</evidence>
<reference evidence="2" key="1">
    <citation type="submission" date="2016-11" db="UniProtKB">
        <authorList>
            <consortium name="WormBaseParasite"/>
        </authorList>
    </citation>
    <scope>IDENTIFICATION</scope>
</reference>